<dbReference type="Proteomes" id="UP001164737">
    <property type="component" value="Chromosome"/>
</dbReference>
<dbReference type="GO" id="GO:0006355">
    <property type="term" value="P:regulation of DNA-templated transcription"/>
    <property type="evidence" value="ECO:0007669"/>
    <property type="project" value="InterPro"/>
</dbReference>
<name>A0AA47EUP7_9XANT</name>
<evidence type="ECO:0000313" key="2">
    <source>
        <dbReference type="EMBL" id="WAH65708.1"/>
    </source>
</evidence>
<dbReference type="AlphaFoldDB" id="A0AA47EUP7"/>
<reference evidence="2" key="1">
    <citation type="submission" date="2022-10" db="EMBL/GenBank/DDBJ databases">
        <title>Complete genome sequence resource for Xanthomonas hortorum isolated from Greek Oregano.</title>
        <authorList>
            <person name="Gonzalez-Tobon J."/>
            <person name="Helmann T.C."/>
            <person name="Daughtrey M."/>
            <person name="Stodghill P.V."/>
            <person name="Filiatrault M.J."/>
        </authorList>
    </citation>
    <scope>NUCLEOTIDE SEQUENCE</scope>
    <source>
        <strain evidence="2">Oregano 108</strain>
    </source>
</reference>
<dbReference type="RefSeq" id="WP_268214499.1">
    <property type="nucleotide sequence ID" value="NZ_CP107241.1"/>
</dbReference>
<gene>
    <name evidence="2" type="ORF">OEG85_07120</name>
</gene>
<accession>A0AA47EUP7</accession>
<evidence type="ECO:0000259" key="1">
    <source>
        <dbReference type="PROSITE" id="PS50937"/>
    </source>
</evidence>
<sequence length="206" mass="23174">MSLEDIGELVGVEKDTFRWLYVLLSSHVHGLPMSFYRIAEGEEERGRGLPSKTEEGYTCLFLSLAMTLLVGARDELGVLFKGLVPDQVEAEAVSLPAAPFPEPSGNEFYVGESRTVHDDGTIRLEVTRNSEVDLTVVFYDVLSSQPVLRRHESEEEGGSLEWFDPFFWSVSIDGAPASERSFTEMEKNGFAFRVDPETRQLLFKTR</sequence>
<dbReference type="PROSITE" id="PS50937">
    <property type="entry name" value="HTH_MERR_2"/>
    <property type="match status" value="1"/>
</dbReference>
<protein>
    <recommendedName>
        <fullName evidence="1">HTH merR-type domain-containing protein</fullName>
    </recommendedName>
</protein>
<evidence type="ECO:0000313" key="3">
    <source>
        <dbReference type="Proteomes" id="UP001164737"/>
    </source>
</evidence>
<feature type="domain" description="HTH merR-type" evidence="1">
    <location>
        <begin position="1"/>
        <end position="12"/>
    </location>
</feature>
<dbReference type="EMBL" id="CP107241">
    <property type="protein sequence ID" value="WAH65708.1"/>
    <property type="molecule type" value="Genomic_DNA"/>
</dbReference>
<dbReference type="InterPro" id="IPR000551">
    <property type="entry name" value="MerR-type_HTH_dom"/>
</dbReference>
<proteinExistence type="predicted"/>
<dbReference type="GO" id="GO:0003677">
    <property type="term" value="F:DNA binding"/>
    <property type="evidence" value="ECO:0007669"/>
    <property type="project" value="InterPro"/>
</dbReference>
<organism evidence="2 3">
    <name type="scientific">Xanthomonas hortorum</name>
    <dbReference type="NCBI Taxonomy" id="56454"/>
    <lineage>
        <taxon>Bacteria</taxon>
        <taxon>Pseudomonadati</taxon>
        <taxon>Pseudomonadota</taxon>
        <taxon>Gammaproteobacteria</taxon>
        <taxon>Lysobacterales</taxon>
        <taxon>Lysobacteraceae</taxon>
        <taxon>Xanthomonas</taxon>
    </lineage>
</organism>